<reference evidence="2" key="1">
    <citation type="journal article" date="2014" name="Int. J. Syst. Evol. Microbiol.">
        <title>Complete genome sequence of Corynebacterium casei LMG S-19264T (=DSM 44701T), isolated from a smear-ripened cheese.</title>
        <authorList>
            <consortium name="US DOE Joint Genome Institute (JGI-PGF)"/>
            <person name="Walter F."/>
            <person name="Albersmeier A."/>
            <person name="Kalinowski J."/>
            <person name="Ruckert C."/>
        </authorList>
    </citation>
    <scope>NUCLEOTIDE SEQUENCE</scope>
    <source>
        <strain evidence="2">CGMCC 1.7081</strain>
    </source>
</reference>
<evidence type="ECO:0000313" key="2">
    <source>
        <dbReference type="EMBL" id="GHG80981.1"/>
    </source>
</evidence>
<dbReference type="Proteomes" id="UP000611500">
    <property type="component" value="Unassembled WGS sequence"/>
</dbReference>
<proteinExistence type="predicted"/>
<dbReference type="Pfam" id="PF09832">
    <property type="entry name" value="DUF2059"/>
    <property type="match status" value="1"/>
</dbReference>
<reference evidence="2" key="2">
    <citation type="submission" date="2020-09" db="EMBL/GenBank/DDBJ databases">
        <authorList>
            <person name="Sun Q."/>
            <person name="Zhou Y."/>
        </authorList>
    </citation>
    <scope>NUCLEOTIDE SEQUENCE</scope>
    <source>
        <strain evidence="2">CGMCC 1.7081</strain>
    </source>
</reference>
<dbReference type="AlphaFoldDB" id="A0A8J3H2Y0"/>
<gene>
    <name evidence="2" type="ORF">GCM10010961_04670</name>
</gene>
<keyword evidence="3" id="KW-1185">Reference proteome</keyword>
<dbReference type="InterPro" id="IPR018637">
    <property type="entry name" value="DUF2059"/>
</dbReference>
<accession>A0A8J3H2Y0</accession>
<evidence type="ECO:0000259" key="1">
    <source>
        <dbReference type="Pfam" id="PF09832"/>
    </source>
</evidence>
<evidence type="ECO:0000313" key="3">
    <source>
        <dbReference type="Proteomes" id="UP000611500"/>
    </source>
</evidence>
<dbReference type="EMBL" id="BNAP01000001">
    <property type="protein sequence ID" value="GHG80981.1"/>
    <property type="molecule type" value="Genomic_DNA"/>
</dbReference>
<sequence length="291" mass="32139">MNMLILPRFTPVFRRHGLLAVLSVLLLIALQMLPQPARAADRTRIESFLQVTGFDVALDAIGQSAGAAPTMLGLDPGAFGAEWERLSAQVFDTKVMRRLALELLQPTLKDDWLDHAMAFYGSALGKRLVAAENAAQSSEANQSEEEEGAQLLEQMRAENAPRAALFDQMIDVIGGTEASVRALQEIQYRFLMAASVAGVIELHTDSDGLRALLDENRAELTAEIRQSSLDKSAYTYRDFSDEEIAQYIEALKTPEMQKVYELLNAVQFEVMANRFEVLAGRMATLGKGEDI</sequence>
<comment type="caution">
    <text evidence="2">The sequence shown here is derived from an EMBL/GenBank/DDBJ whole genome shotgun (WGS) entry which is preliminary data.</text>
</comment>
<feature type="domain" description="DUF2059" evidence="1">
    <location>
        <begin position="96"/>
        <end position="152"/>
    </location>
</feature>
<protein>
    <recommendedName>
        <fullName evidence="1">DUF2059 domain-containing protein</fullName>
    </recommendedName>
</protein>
<name>A0A8J3H2Y0_9RHOB</name>
<organism evidence="2 3">
    <name type="scientific">Pseudodonghicola xiamenensis</name>
    <dbReference type="NCBI Taxonomy" id="337702"/>
    <lineage>
        <taxon>Bacteria</taxon>
        <taxon>Pseudomonadati</taxon>
        <taxon>Pseudomonadota</taxon>
        <taxon>Alphaproteobacteria</taxon>
        <taxon>Rhodobacterales</taxon>
        <taxon>Paracoccaceae</taxon>
        <taxon>Pseudodonghicola</taxon>
    </lineage>
</organism>